<feature type="transmembrane region" description="Helical" evidence="1">
    <location>
        <begin position="103"/>
        <end position="125"/>
    </location>
</feature>
<gene>
    <name evidence="2" type="ORF">DC082_06995</name>
</gene>
<feature type="transmembrane region" description="Helical" evidence="1">
    <location>
        <begin position="132"/>
        <end position="150"/>
    </location>
</feature>
<dbReference type="EMBL" id="QEWR01000003">
    <property type="protein sequence ID" value="PWD83154.1"/>
    <property type="molecule type" value="Genomic_DNA"/>
</dbReference>
<dbReference type="Proteomes" id="UP000244948">
    <property type="component" value="Unassembled WGS sequence"/>
</dbReference>
<keyword evidence="1" id="KW-1133">Transmembrane helix</keyword>
<feature type="transmembrane region" description="Helical" evidence="1">
    <location>
        <begin position="12"/>
        <end position="28"/>
    </location>
</feature>
<comment type="caution">
    <text evidence="2">The sequence shown here is derived from an EMBL/GenBank/DDBJ whole genome shotgun (WGS) entry which is preliminary data.</text>
</comment>
<evidence type="ECO:0000256" key="1">
    <source>
        <dbReference type="SAM" id="Phobius"/>
    </source>
</evidence>
<name>A0A2U2AJZ7_9GAMM</name>
<organism evidence="2 3">
    <name type="scientific">Ignatzschineria indica</name>
    <dbReference type="NCBI Taxonomy" id="472583"/>
    <lineage>
        <taxon>Bacteria</taxon>
        <taxon>Pseudomonadati</taxon>
        <taxon>Pseudomonadota</taxon>
        <taxon>Gammaproteobacteria</taxon>
        <taxon>Cardiobacteriales</taxon>
        <taxon>Ignatzschineriaceae</taxon>
        <taxon>Ignatzschineria</taxon>
    </lineage>
</organism>
<feature type="transmembrane region" description="Helical" evidence="1">
    <location>
        <begin position="34"/>
        <end position="52"/>
    </location>
</feature>
<keyword evidence="3" id="KW-1185">Reference proteome</keyword>
<keyword evidence="1" id="KW-0812">Transmembrane</keyword>
<dbReference type="RefSeq" id="WP_109236360.1">
    <property type="nucleotide sequence ID" value="NZ_BMXZ01000002.1"/>
</dbReference>
<feature type="transmembrane region" description="Helical" evidence="1">
    <location>
        <begin position="61"/>
        <end position="83"/>
    </location>
</feature>
<evidence type="ECO:0000313" key="2">
    <source>
        <dbReference type="EMBL" id="PWD83154.1"/>
    </source>
</evidence>
<protein>
    <submittedName>
        <fullName evidence="2">Uncharacterized protein</fullName>
    </submittedName>
</protein>
<evidence type="ECO:0000313" key="3">
    <source>
        <dbReference type="Proteomes" id="UP000244948"/>
    </source>
</evidence>
<reference evidence="2 3" key="1">
    <citation type="journal article" date="2018" name="Genome Announc.">
        <title>Ignatzschineria cameli sp. nov., isolated from necrotic foot tissue of dromedaries (Camelus dromedarius) and associated maggots (Wohlfahrtia species) in Dubai.</title>
        <authorList>
            <person name="Tsang C.C."/>
            <person name="Tang J.Y."/>
            <person name="Fong J.Y."/>
            <person name="Kinne J."/>
            <person name="Lee H.H."/>
            <person name="Joseph M."/>
            <person name="Jose S."/>
            <person name="Schuster R.K."/>
            <person name="Tang Y."/>
            <person name="Sivakumar S."/>
            <person name="Chen J.H."/>
            <person name="Teng J.L."/>
            <person name="Lau S.K."/>
            <person name="Wernery U."/>
            <person name="Woo P.C."/>
        </authorList>
    </citation>
    <scope>NUCLEOTIDE SEQUENCE [LARGE SCALE GENOMIC DNA]</scope>
    <source>
        <strain evidence="2 3">KCTC 22643</strain>
    </source>
</reference>
<sequence length="166" mass="18767">MTNTVQKNNRTAIFIVAWIGLFIFNFLFARLTTMVPVSLISIFMFFTAGALYKDNPTLRPFALIGIVIGILFIALTYFGTIWFRYEVVSLLDIRGPQAFQIGFYLLAFLNAAAFTTIGLALFKALRTMRGMIITFLITALIYFLISYLSMDLIKVIMEMSAQIPQG</sequence>
<keyword evidence="1" id="KW-0472">Membrane</keyword>
<dbReference type="AlphaFoldDB" id="A0A2U2AJZ7"/>
<proteinExistence type="predicted"/>
<accession>A0A2U2AJZ7</accession>